<dbReference type="KEGG" id="php:PhaeoP97_01999"/>
<evidence type="ECO:0000313" key="3">
    <source>
        <dbReference type="Proteomes" id="UP000183859"/>
    </source>
</evidence>
<feature type="region of interest" description="Disordered" evidence="1">
    <location>
        <begin position="77"/>
        <end position="97"/>
    </location>
</feature>
<evidence type="ECO:0000313" key="2">
    <source>
        <dbReference type="EMBL" id="APG47407.1"/>
    </source>
</evidence>
<proteinExistence type="predicted"/>
<dbReference type="EMBL" id="CP016364">
    <property type="protein sequence ID" value="APG47407.1"/>
    <property type="molecule type" value="Genomic_DNA"/>
</dbReference>
<evidence type="ECO:0000256" key="1">
    <source>
        <dbReference type="SAM" id="MobiDB-lite"/>
    </source>
</evidence>
<keyword evidence="3" id="KW-1185">Reference proteome</keyword>
<name>A0A1L3I5M4_9RHOB</name>
<dbReference type="STRING" id="1844006.PhaeoP97_01999"/>
<dbReference type="Proteomes" id="UP000183859">
    <property type="component" value="Chromosome"/>
</dbReference>
<sequence length="97" mass="10694">MMTETTTTGAQLAVLDRKGLIRESYRIDGIEPGQCRSIFLDWALSLPDGMDSRAAIAALLELVGTAQPDHPMTAVLREGLEADAKPRRRGGWRSRTR</sequence>
<dbReference type="AlphaFoldDB" id="A0A1L3I5M4"/>
<reference evidence="3" key="1">
    <citation type="submission" date="2016-07" db="EMBL/GenBank/DDBJ databases">
        <title>Phaeobacter portensis sp. nov., a tropodithietic acid producing bacterium isolated from a German harbor.</title>
        <authorList>
            <person name="Freese H.M."/>
            <person name="Bunk B."/>
            <person name="Breider S."/>
            <person name="Brinkhoff T."/>
        </authorList>
    </citation>
    <scope>NUCLEOTIDE SEQUENCE [LARGE SCALE GENOMIC DNA]</scope>
    <source>
        <strain evidence="3">P97</strain>
    </source>
</reference>
<protein>
    <submittedName>
        <fullName evidence="2">Uncharacterized protein</fullName>
    </submittedName>
</protein>
<gene>
    <name evidence="2" type="ORF">PhaeoP97_01999</name>
</gene>
<feature type="compositionally biased region" description="Basic residues" evidence="1">
    <location>
        <begin position="86"/>
        <end position="97"/>
    </location>
</feature>
<organism evidence="2 3">
    <name type="scientific">Phaeobacter porticola</name>
    <dbReference type="NCBI Taxonomy" id="1844006"/>
    <lineage>
        <taxon>Bacteria</taxon>
        <taxon>Pseudomonadati</taxon>
        <taxon>Pseudomonadota</taxon>
        <taxon>Alphaproteobacteria</taxon>
        <taxon>Rhodobacterales</taxon>
        <taxon>Roseobacteraceae</taxon>
        <taxon>Phaeobacter</taxon>
    </lineage>
</organism>
<accession>A0A1L3I5M4</accession>